<evidence type="ECO:0000313" key="14">
    <source>
        <dbReference type="Proteomes" id="UP000472266"/>
    </source>
</evidence>
<evidence type="ECO:0000256" key="9">
    <source>
        <dbReference type="ARBA" id="ARBA00033176"/>
    </source>
</evidence>
<evidence type="ECO:0000256" key="10">
    <source>
        <dbReference type="SAM" id="MobiDB-lite"/>
    </source>
</evidence>
<evidence type="ECO:0000256" key="1">
    <source>
        <dbReference type="ARBA" id="ARBA00004477"/>
    </source>
</evidence>
<comment type="subcellular location">
    <subcellularLocation>
        <location evidence="1">Endoplasmic reticulum membrane</location>
        <topology evidence="1">Multi-pass membrane protein</topology>
    </subcellularLocation>
</comment>
<dbReference type="GeneTree" id="ENSGT00390000008892"/>
<dbReference type="Ensembl" id="ENSSHBT00005023359.1">
    <property type="protein sequence ID" value="ENSSHBP00005019554.1"/>
    <property type="gene ID" value="ENSSHBG00005016750.1"/>
</dbReference>
<keyword evidence="6 11" id="KW-0472">Membrane</keyword>
<reference evidence="13" key="2">
    <citation type="submission" date="2025-09" db="UniProtKB">
        <authorList>
            <consortium name="Ensembl"/>
        </authorList>
    </citation>
    <scope>IDENTIFICATION</scope>
</reference>
<evidence type="ECO:0000256" key="3">
    <source>
        <dbReference type="ARBA" id="ARBA00022692"/>
    </source>
</evidence>
<name>A0A672UW79_STRHB</name>
<feature type="transmembrane region" description="Helical" evidence="11">
    <location>
        <begin position="211"/>
        <end position="229"/>
    </location>
</feature>
<protein>
    <recommendedName>
        <fullName evidence="9">Dolichol-phosphate mannose synthase subunit 3</fullName>
    </recommendedName>
    <alternativeName>
        <fullName evidence="8">Dolichyl-phosphate beta-D-mannosyltransferase subunit 3</fullName>
    </alternativeName>
    <alternativeName>
        <fullName evidence="7">Mannose-P-dolichol synthase subunit 3</fullName>
    </alternativeName>
</protein>
<comment type="similarity">
    <text evidence="2">Belongs to the DPM3 family.</text>
</comment>
<feature type="signal peptide" evidence="12">
    <location>
        <begin position="1"/>
        <end position="19"/>
    </location>
</feature>
<evidence type="ECO:0000256" key="11">
    <source>
        <dbReference type="SAM" id="Phobius"/>
    </source>
</evidence>
<dbReference type="GO" id="GO:0033185">
    <property type="term" value="C:dolichol-phosphate-mannose synthase complex"/>
    <property type="evidence" value="ECO:0007669"/>
    <property type="project" value="TreeGrafter"/>
</dbReference>
<evidence type="ECO:0000256" key="2">
    <source>
        <dbReference type="ARBA" id="ARBA00010430"/>
    </source>
</evidence>
<feature type="region of interest" description="Disordered" evidence="10">
    <location>
        <begin position="142"/>
        <end position="169"/>
    </location>
</feature>
<dbReference type="PANTHER" id="PTHR16433:SF0">
    <property type="entry name" value="DOLICHOL-PHOSPHATE MANNOSYLTRANSFERASE SUBUNIT 3"/>
    <property type="match status" value="1"/>
</dbReference>
<dbReference type="Proteomes" id="UP000472266">
    <property type="component" value="Unplaced"/>
</dbReference>
<evidence type="ECO:0000313" key="13">
    <source>
        <dbReference type="Ensembl" id="ENSSHBP00005019554.1"/>
    </source>
</evidence>
<sequence length="266" mass="27755">MSRAVALVPLLSFLSLLCARGWPHSGCGGFPAHQCWGAPVGDGGSTLHPLVQPLGTKRTGVAVGRLRVLGAVGGLAGPAPTPAPRPDAAEARCFLRHRARNGRGLERERKGGGVCGGHPPRRQGALHGPPAVHELSDVALPRTTTSSGPRAAARPGRHLSDGRSVGPGTTEPAAMTKLGQWLCGLALFGSAWAALALAPPGLRLPAPFRQALLPLPVYLLVAFGCYSLATVGFRLATFNDCEEAAAELQEHIREARADLARRGLRF</sequence>
<dbReference type="PANTHER" id="PTHR16433">
    <property type="entry name" value="DOLICHOL-PHOSPHATE MANNOSYLTRANSFERASE SUBUNIT 3"/>
    <property type="match status" value="1"/>
</dbReference>
<gene>
    <name evidence="13" type="primary">DPM3</name>
</gene>
<keyword evidence="4" id="KW-0256">Endoplasmic reticulum</keyword>
<keyword evidence="5 11" id="KW-1133">Transmembrane helix</keyword>
<dbReference type="GO" id="GO:0005789">
    <property type="term" value="C:endoplasmic reticulum membrane"/>
    <property type="evidence" value="ECO:0007669"/>
    <property type="project" value="UniProtKB-SubCell"/>
</dbReference>
<dbReference type="InParanoid" id="A0A672UW79"/>
<feature type="region of interest" description="Disordered" evidence="10">
    <location>
        <begin position="105"/>
        <end position="129"/>
    </location>
</feature>
<evidence type="ECO:0000256" key="8">
    <source>
        <dbReference type="ARBA" id="ARBA00032612"/>
    </source>
</evidence>
<dbReference type="Pfam" id="PF08285">
    <property type="entry name" value="DPM3"/>
    <property type="match status" value="1"/>
</dbReference>
<evidence type="ECO:0000256" key="4">
    <source>
        <dbReference type="ARBA" id="ARBA00022824"/>
    </source>
</evidence>
<keyword evidence="3 11" id="KW-0812">Transmembrane</keyword>
<organism evidence="13 14">
    <name type="scientific">Strigops habroptila</name>
    <name type="common">Kakapo</name>
    <dbReference type="NCBI Taxonomy" id="2489341"/>
    <lineage>
        <taxon>Eukaryota</taxon>
        <taxon>Metazoa</taxon>
        <taxon>Chordata</taxon>
        <taxon>Craniata</taxon>
        <taxon>Vertebrata</taxon>
        <taxon>Euteleostomi</taxon>
        <taxon>Archelosauria</taxon>
        <taxon>Archosauria</taxon>
        <taxon>Dinosauria</taxon>
        <taxon>Saurischia</taxon>
        <taxon>Theropoda</taxon>
        <taxon>Coelurosauria</taxon>
        <taxon>Aves</taxon>
        <taxon>Neognathae</taxon>
        <taxon>Neoaves</taxon>
        <taxon>Telluraves</taxon>
        <taxon>Australaves</taxon>
        <taxon>Psittaciformes</taxon>
        <taxon>Psittacidae</taxon>
        <taxon>Strigops</taxon>
    </lineage>
</organism>
<evidence type="ECO:0000256" key="12">
    <source>
        <dbReference type="SAM" id="SignalP"/>
    </source>
</evidence>
<feature type="chain" id="PRO_5025456090" description="Dolichol-phosphate mannose synthase subunit 3" evidence="12">
    <location>
        <begin position="20"/>
        <end position="266"/>
    </location>
</feature>
<proteinExistence type="inferred from homology"/>
<keyword evidence="12" id="KW-0732">Signal</keyword>
<evidence type="ECO:0000256" key="6">
    <source>
        <dbReference type="ARBA" id="ARBA00023136"/>
    </source>
</evidence>
<dbReference type="GO" id="GO:0006506">
    <property type="term" value="P:GPI anchor biosynthetic process"/>
    <property type="evidence" value="ECO:0007669"/>
    <property type="project" value="TreeGrafter"/>
</dbReference>
<accession>A0A672UW79</accession>
<keyword evidence="14" id="KW-1185">Reference proteome</keyword>
<dbReference type="AlphaFoldDB" id="A0A672UW79"/>
<reference evidence="13" key="1">
    <citation type="submission" date="2025-08" db="UniProtKB">
        <authorList>
            <consortium name="Ensembl"/>
        </authorList>
    </citation>
    <scope>IDENTIFICATION</scope>
</reference>
<feature type="transmembrane region" description="Helical" evidence="11">
    <location>
        <begin position="178"/>
        <end position="199"/>
    </location>
</feature>
<evidence type="ECO:0000256" key="5">
    <source>
        <dbReference type="ARBA" id="ARBA00022989"/>
    </source>
</evidence>
<evidence type="ECO:0000256" key="7">
    <source>
        <dbReference type="ARBA" id="ARBA00029791"/>
    </source>
</evidence>
<dbReference type="InterPro" id="IPR013174">
    <property type="entry name" value="DPM3"/>
</dbReference>